<feature type="transmembrane region" description="Helical" evidence="7">
    <location>
        <begin position="457"/>
        <end position="477"/>
    </location>
</feature>
<feature type="transmembrane region" description="Helical" evidence="7">
    <location>
        <begin position="6"/>
        <end position="26"/>
    </location>
</feature>
<feature type="transmembrane region" description="Helical" evidence="7">
    <location>
        <begin position="310"/>
        <end position="329"/>
    </location>
</feature>
<keyword evidence="5 7" id="KW-1133">Transmembrane helix</keyword>
<feature type="domain" description="NADH:quinone oxidoreductase/Mrp antiporter transmembrane" evidence="8">
    <location>
        <begin position="127"/>
        <end position="403"/>
    </location>
</feature>
<feature type="transmembrane region" description="Helical" evidence="7">
    <location>
        <begin position="47"/>
        <end position="66"/>
    </location>
</feature>
<dbReference type="HAMAP" id="MF_00862">
    <property type="entry name" value="DabB"/>
    <property type="match status" value="1"/>
</dbReference>
<dbReference type="NCBIfam" id="NF006029">
    <property type="entry name" value="PRK08168.1"/>
    <property type="match status" value="1"/>
</dbReference>
<evidence type="ECO:0000313" key="9">
    <source>
        <dbReference type="EMBL" id="CUS42033.1"/>
    </source>
</evidence>
<proteinExistence type="inferred from homology"/>
<dbReference type="PANTHER" id="PTHR42829">
    <property type="entry name" value="NADH-UBIQUINONE OXIDOREDUCTASE CHAIN 5"/>
    <property type="match status" value="1"/>
</dbReference>
<keyword evidence="3" id="KW-1003">Cell membrane</keyword>
<dbReference type="GO" id="GO:0003954">
    <property type="term" value="F:NADH dehydrogenase activity"/>
    <property type="evidence" value="ECO:0007669"/>
    <property type="project" value="TreeGrafter"/>
</dbReference>
<protein>
    <submittedName>
        <fullName evidence="9">NADH dehydrogenase, subunit 5</fullName>
    </submittedName>
</protein>
<dbReference type="AlphaFoldDB" id="A0A160TDQ5"/>
<keyword evidence="2" id="KW-0813">Transport</keyword>
<evidence type="ECO:0000256" key="3">
    <source>
        <dbReference type="ARBA" id="ARBA00022475"/>
    </source>
</evidence>
<accession>A0A160TDQ5</accession>
<feature type="transmembrane region" description="Helical" evidence="7">
    <location>
        <begin position="364"/>
        <end position="384"/>
    </location>
</feature>
<sequence>MSISSLLMATVLAAIPLTLILAAMPAGLQTRRFALNDHQRWRFAWRAVQLVAVFTLTAVASSFMLPDADLHWFSDSPLRLTLLVLLSVMALVVVKFSYRYLAAEPGFGRYLRWLLLTLAAVALVFISNHLLLFVLGWIAISLALHQLLMFYPDRPRAALAAHKKFLLARVAEASLLTAFYLLWQQHGSAHIDTILAAYQAPAQLSLSEQIAAVLIALTALIKCAQLPVHGWLIQVVEAPTPVSALLHAGVINLGGFLLILFAPLFLQVAAAQWLVLVVAGLTTVLAALIMTTRISVKVRLAWSTSAQMGLMLLECALGLVELALLHLLAHSAYKAWAFLSSGSAVQQHIQQSLLVSPPPGLRQWFVVVVPAMSVVVGAAWLSAYLHPVSQLLSSWLLLALALTAFLAQSGQGSIFSAVWLRSLTLAVSLALAYSLLKVLMQPLAGNLGETVRPELFSAADWWASGLFLVLFVTWWLLRWRSHWPSMQRLSVALFAGFYLDEWFTRITLRLWPARLPVRANPKLAPMQNSEQLAQQLQAAKSRTEQLS</sequence>
<feature type="transmembrane region" description="Helical" evidence="7">
    <location>
        <begin position="271"/>
        <end position="289"/>
    </location>
</feature>
<feature type="transmembrane region" description="Helical" evidence="7">
    <location>
        <begin position="414"/>
        <end position="436"/>
    </location>
</feature>
<dbReference type="Pfam" id="PF00361">
    <property type="entry name" value="Proton_antipo_M"/>
    <property type="match status" value="1"/>
</dbReference>
<dbReference type="PANTHER" id="PTHR42829:SF1">
    <property type="entry name" value="INORGANIC CARBON TRANSPORTER SUBUNIT DABB-RELATED"/>
    <property type="match status" value="1"/>
</dbReference>
<dbReference type="GO" id="GO:0016020">
    <property type="term" value="C:membrane"/>
    <property type="evidence" value="ECO:0007669"/>
    <property type="project" value="UniProtKB-SubCell"/>
</dbReference>
<feature type="transmembrane region" description="Helical" evidence="7">
    <location>
        <begin position="78"/>
        <end position="98"/>
    </location>
</feature>
<gene>
    <name evidence="9" type="ORF">MGWOODY_Tha1315</name>
</gene>
<feature type="transmembrane region" description="Helical" evidence="7">
    <location>
        <begin position="244"/>
        <end position="265"/>
    </location>
</feature>
<dbReference type="InterPro" id="IPR001750">
    <property type="entry name" value="ND/Mrp_TM"/>
</dbReference>
<dbReference type="InterPro" id="IPR003945">
    <property type="entry name" value="NU5C-like"/>
</dbReference>
<keyword evidence="6 7" id="KW-0472">Membrane</keyword>
<evidence type="ECO:0000256" key="1">
    <source>
        <dbReference type="ARBA" id="ARBA00004141"/>
    </source>
</evidence>
<evidence type="ECO:0000256" key="5">
    <source>
        <dbReference type="ARBA" id="ARBA00022989"/>
    </source>
</evidence>
<comment type="subcellular location">
    <subcellularLocation>
        <location evidence="1">Membrane</location>
        <topology evidence="1">Multi-pass membrane protein</topology>
    </subcellularLocation>
</comment>
<organism evidence="9">
    <name type="scientific">hydrothermal vent metagenome</name>
    <dbReference type="NCBI Taxonomy" id="652676"/>
    <lineage>
        <taxon>unclassified sequences</taxon>
        <taxon>metagenomes</taxon>
        <taxon>ecological metagenomes</taxon>
    </lineage>
</organism>
<evidence type="ECO:0000256" key="4">
    <source>
        <dbReference type="ARBA" id="ARBA00022692"/>
    </source>
</evidence>
<feature type="transmembrane region" description="Helical" evidence="7">
    <location>
        <begin position="132"/>
        <end position="152"/>
    </location>
</feature>
<feature type="transmembrane region" description="Helical" evidence="7">
    <location>
        <begin position="391"/>
        <end position="408"/>
    </location>
</feature>
<evidence type="ECO:0000259" key="8">
    <source>
        <dbReference type="Pfam" id="PF00361"/>
    </source>
</evidence>
<dbReference type="InterPro" id="IPR046396">
    <property type="entry name" value="Transporter_DabB"/>
</dbReference>
<feature type="transmembrane region" description="Helical" evidence="7">
    <location>
        <begin position="164"/>
        <end position="183"/>
    </location>
</feature>
<evidence type="ECO:0000256" key="2">
    <source>
        <dbReference type="ARBA" id="ARBA00022448"/>
    </source>
</evidence>
<evidence type="ECO:0000256" key="7">
    <source>
        <dbReference type="SAM" id="Phobius"/>
    </source>
</evidence>
<evidence type="ECO:0000256" key="6">
    <source>
        <dbReference type="ARBA" id="ARBA00023136"/>
    </source>
</evidence>
<name>A0A160TDQ5_9ZZZZ</name>
<dbReference type="GO" id="GO:0015990">
    <property type="term" value="P:electron transport coupled proton transport"/>
    <property type="evidence" value="ECO:0007669"/>
    <property type="project" value="TreeGrafter"/>
</dbReference>
<dbReference type="GO" id="GO:0008137">
    <property type="term" value="F:NADH dehydrogenase (ubiquinone) activity"/>
    <property type="evidence" value="ECO:0007669"/>
    <property type="project" value="InterPro"/>
</dbReference>
<dbReference type="GO" id="GO:0042773">
    <property type="term" value="P:ATP synthesis coupled electron transport"/>
    <property type="evidence" value="ECO:0007669"/>
    <property type="project" value="InterPro"/>
</dbReference>
<reference evidence="9" key="1">
    <citation type="submission" date="2015-10" db="EMBL/GenBank/DDBJ databases">
        <authorList>
            <person name="Gilbert D.G."/>
        </authorList>
    </citation>
    <scope>NUCLEOTIDE SEQUENCE</scope>
</reference>
<dbReference type="EMBL" id="CZQC01000061">
    <property type="protein sequence ID" value="CUS42033.1"/>
    <property type="molecule type" value="Genomic_DNA"/>
</dbReference>
<keyword evidence="4 7" id="KW-0812">Transmembrane</keyword>
<feature type="transmembrane region" description="Helical" evidence="7">
    <location>
        <begin position="110"/>
        <end position="126"/>
    </location>
</feature>
<dbReference type="PRINTS" id="PR01434">
    <property type="entry name" value="NADHDHGNASE5"/>
</dbReference>